<dbReference type="Pfam" id="PF10056">
    <property type="entry name" value="DUF2293"/>
    <property type="match status" value="1"/>
</dbReference>
<evidence type="ECO:0000313" key="3">
    <source>
        <dbReference type="EMBL" id="KAK9416585.1"/>
    </source>
</evidence>
<feature type="region of interest" description="Disordered" evidence="1">
    <location>
        <begin position="169"/>
        <end position="299"/>
    </location>
</feature>
<protein>
    <recommendedName>
        <fullName evidence="2">DUF2293 domain-containing protein</fullName>
    </recommendedName>
</protein>
<evidence type="ECO:0000313" key="4">
    <source>
        <dbReference type="Proteomes" id="UP001408356"/>
    </source>
</evidence>
<feature type="compositionally biased region" description="Low complexity" evidence="1">
    <location>
        <begin position="284"/>
        <end position="293"/>
    </location>
</feature>
<name>A0ABR2UPL1_9PEZI</name>
<reference evidence="3 4" key="1">
    <citation type="journal article" date="2024" name="J. Plant Pathol.">
        <title>Sequence and assembly of the genome of Seiridium unicorne, isolate CBS 538.82, causal agent of cypress canker disease.</title>
        <authorList>
            <person name="Scali E."/>
            <person name="Rocca G.D."/>
            <person name="Danti R."/>
            <person name="Garbelotto M."/>
            <person name="Barberini S."/>
            <person name="Baroncelli R."/>
            <person name="Emiliani G."/>
        </authorList>
    </citation>
    <scope>NUCLEOTIDE SEQUENCE [LARGE SCALE GENOMIC DNA]</scope>
    <source>
        <strain evidence="3 4">BM-138-508</strain>
    </source>
</reference>
<evidence type="ECO:0000259" key="2">
    <source>
        <dbReference type="Pfam" id="PF10056"/>
    </source>
</evidence>
<dbReference type="Proteomes" id="UP001408356">
    <property type="component" value="Unassembled WGS sequence"/>
</dbReference>
<sequence length="299" mass="33544">MAPINNYEPVVLCSTRMPKGYVFVAKGDRYITGNCRKQTQAAGQTVYAVVDKNKHAIGIRVPYAVHSDVLASEALTRQDRATVVQKRDDALKYNFRKTVQKLFPKAPVEDIPKIVTRAMEKGSGRVGRTSKIDIEGKAKLAVKAHIRHCHTNYDKLLKQRVSRETARQLTLSKTRETMMAWGGSADQKKARKKVKKSRPSPKSEQDRVESAKKLPRKAEKQAEERQPGRSLKTGPNLSNGLPSPRKRRRNELKDHRNKSISALANTVNLTGNSMGRSLKNYDVESSGSEWSGSEYEDSD</sequence>
<gene>
    <name evidence="3" type="ORF">SUNI508_09691</name>
</gene>
<feature type="domain" description="DUF2293" evidence="2">
    <location>
        <begin position="99"/>
        <end position="182"/>
    </location>
</feature>
<feature type="compositionally biased region" description="Polar residues" evidence="1">
    <location>
        <begin position="259"/>
        <end position="275"/>
    </location>
</feature>
<dbReference type="PANTHER" id="PTHR38113">
    <property type="match status" value="1"/>
</dbReference>
<feature type="compositionally biased region" description="Basic residues" evidence="1">
    <location>
        <begin position="189"/>
        <end position="199"/>
    </location>
</feature>
<accession>A0ABR2UPL1</accession>
<dbReference type="EMBL" id="JARVKF010000406">
    <property type="protein sequence ID" value="KAK9416585.1"/>
    <property type="molecule type" value="Genomic_DNA"/>
</dbReference>
<feature type="compositionally biased region" description="Basic and acidic residues" evidence="1">
    <location>
        <begin position="201"/>
        <end position="227"/>
    </location>
</feature>
<organism evidence="3 4">
    <name type="scientific">Seiridium unicorne</name>
    <dbReference type="NCBI Taxonomy" id="138068"/>
    <lineage>
        <taxon>Eukaryota</taxon>
        <taxon>Fungi</taxon>
        <taxon>Dikarya</taxon>
        <taxon>Ascomycota</taxon>
        <taxon>Pezizomycotina</taxon>
        <taxon>Sordariomycetes</taxon>
        <taxon>Xylariomycetidae</taxon>
        <taxon>Amphisphaeriales</taxon>
        <taxon>Sporocadaceae</taxon>
        <taxon>Seiridium</taxon>
    </lineage>
</organism>
<evidence type="ECO:0000256" key="1">
    <source>
        <dbReference type="SAM" id="MobiDB-lite"/>
    </source>
</evidence>
<dbReference type="InterPro" id="IPR018744">
    <property type="entry name" value="DUF2293"/>
</dbReference>
<dbReference type="PANTHER" id="PTHR38113:SF2">
    <property type="entry name" value="DUF2293 DOMAIN-CONTAINING PROTEIN"/>
    <property type="match status" value="1"/>
</dbReference>
<proteinExistence type="predicted"/>
<comment type="caution">
    <text evidence="3">The sequence shown here is derived from an EMBL/GenBank/DDBJ whole genome shotgun (WGS) entry which is preliminary data.</text>
</comment>
<keyword evidence="4" id="KW-1185">Reference proteome</keyword>
<feature type="compositionally biased region" description="Basic residues" evidence="1">
    <location>
        <begin position="244"/>
        <end position="258"/>
    </location>
</feature>